<feature type="region of interest" description="Disordered" evidence="1">
    <location>
        <begin position="124"/>
        <end position="143"/>
    </location>
</feature>
<dbReference type="Pfam" id="PF08590">
    <property type="entry name" value="DUF1771"/>
    <property type="match status" value="1"/>
</dbReference>
<dbReference type="InterPro" id="IPR002625">
    <property type="entry name" value="Smr_dom"/>
</dbReference>
<dbReference type="SUPFAM" id="SSF160443">
    <property type="entry name" value="SMR domain-like"/>
    <property type="match status" value="1"/>
</dbReference>
<feature type="domain" description="Smr" evidence="2">
    <location>
        <begin position="167"/>
        <end position="243"/>
    </location>
</feature>
<dbReference type="OrthoDB" id="3231855at2759"/>
<accession>A0A0C3GJT7</accession>
<feature type="region of interest" description="Disordered" evidence="1">
    <location>
        <begin position="17"/>
        <end position="86"/>
    </location>
</feature>
<dbReference type="Pfam" id="PF01713">
    <property type="entry name" value="Smr"/>
    <property type="match status" value="1"/>
</dbReference>
<evidence type="ECO:0000259" key="2">
    <source>
        <dbReference type="PROSITE" id="PS50828"/>
    </source>
</evidence>
<sequence length="267" mass="29536">MGILEDIIRGLLKAFCGGSGAAESPQQPQQQQTQPAQEFPPLQPQQQPVSYPPPQKPHYQGPQHAQGQHHASSSPPHKPYYNGQDQNQINQHNEQYTAIRAQANQEGDAMARCFQQSHEAYAQGDGAGAKQLSNQGHEHQRKMESLNKQASDWIFIENNKDSKPGEIDLHGLYVKEAIAYTDNAIEQAKQRGDPDIHLIVGKGLHSQGGHAKIKPAIEDLMQKHQLVAELDPQNAGVLIVHLDGQGRGMDPEEVTRRLDRGNDCVIM</sequence>
<organism evidence="3 4">
    <name type="scientific">Piloderma croceum (strain F 1598)</name>
    <dbReference type="NCBI Taxonomy" id="765440"/>
    <lineage>
        <taxon>Eukaryota</taxon>
        <taxon>Fungi</taxon>
        <taxon>Dikarya</taxon>
        <taxon>Basidiomycota</taxon>
        <taxon>Agaricomycotina</taxon>
        <taxon>Agaricomycetes</taxon>
        <taxon>Agaricomycetidae</taxon>
        <taxon>Atheliales</taxon>
        <taxon>Atheliaceae</taxon>
        <taxon>Piloderma</taxon>
    </lineage>
</organism>
<dbReference type="InterPro" id="IPR053020">
    <property type="entry name" value="Smr_domain_protein"/>
</dbReference>
<name>A0A0C3GJT7_PILCF</name>
<gene>
    <name evidence="3" type="ORF">PILCRDRAFT_809892</name>
</gene>
<evidence type="ECO:0000313" key="3">
    <source>
        <dbReference type="EMBL" id="KIM91904.1"/>
    </source>
</evidence>
<keyword evidence="4" id="KW-1185">Reference proteome</keyword>
<dbReference type="InParanoid" id="A0A0C3GJT7"/>
<dbReference type="HOGENOM" id="CLU_062475_0_0_1"/>
<dbReference type="EMBL" id="KN832970">
    <property type="protein sequence ID" value="KIM91904.1"/>
    <property type="molecule type" value="Genomic_DNA"/>
</dbReference>
<protein>
    <recommendedName>
        <fullName evidence="2">Smr domain-containing protein</fullName>
    </recommendedName>
</protein>
<dbReference type="Proteomes" id="UP000054166">
    <property type="component" value="Unassembled WGS sequence"/>
</dbReference>
<dbReference type="InterPro" id="IPR013899">
    <property type="entry name" value="DUF1771"/>
</dbReference>
<dbReference type="SMART" id="SM01162">
    <property type="entry name" value="DUF1771"/>
    <property type="match status" value="1"/>
</dbReference>
<evidence type="ECO:0000256" key="1">
    <source>
        <dbReference type="SAM" id="MobiDB-lite"/>
    </source>
</evidence>
<dbReference type="SMART" id="SM00463">
    <property type="entry name" value="SMR"/>
    <property type="match status" value="1"/>
</dbReference>
<evidence type="ECO:0000313" key="4">
    <source>
        <dbReference type="Proteomes" id="UP000054166"/>
    </source>
</evidence>
<dbReference type="InterPro" id="IPR036063">
    <property type="entry name" value="Smr_dom_sf"/>
</dbReference>
<dbReference type="PROSITE" id="PS50828">
    <property type="entry name" value="SMR"/>
    <property type="match status" value="1"/>
</dbReference>
<dbReference type="PANTHER" id="PTHR47417">
    <property type="entry name" value="SMR DOMAIN-CONTAINING PROTEIN YPL199C"/>
    <property type="match status" value="1"/>
</dbReference>
<dbReference type="FunCoup" id="A0A0C3GJT7">
    <property type="interactions" value="3"/>
</dbReference>
<feature type="compositionally biased region" description="Low complexity" evidence="1">
    <location>
        <begin position="25"/>
        <end position="49"/>
    </location>
</feature>
<dbReference type="PANTHER" id="PTHR47417:SF1">
    <property type="entry name" value="SMR DOMAIN-CONTAINING PROTEIN YPL199C"/>
    <property type="match status" value="1"/>
</dbReference>
<dbReference type="AlphaFoldDB" id="A0A0C3GJT7"/>
<dbReference type="STRING" id="765440.A0A0C3GJT7"/>
<proteinExistence type="predicted"/>
<dbReference type="Gene3D" id="3.30.1370.110">
    <property type="match status" value="1"/>
</dbReference>
<feature type="compositionally biased region" description="Low complexity" evidence="1">
    <location>
        <begin position="60"/>
        <end position="75"/>
    </location>
</feature>
<reference evidence="4" key="2">
    <citation type="submission" date="2015-01" db="EMBL/GenBank/DDBJ databases">
        <title>Evolutionary Origins and Diversification of the Mycorrhizal Mutualists.</title>
        <authorList>
            <consortium name="DOE Joint Genome Institute"/>
            <consortium name="Mycorrhizal Genomics Consortium"/>
            <person name="Kohler A."/>
            <person name="Kuo A."/>
            <person name="Nagy L.G."/>
            <person name="Floudas D."/>
            <person name="Copeland A."/>
            <person name="Barry K.W."/>
            <person name="Cichocki N."/>
            <person name="Veneault-Fourrey C."/>
            <person name="LaButti K."/>
            <person name="Lindquist E.A."/>
            <person name="Lipzen A."/>
            <person name="Lundell T."/>
            <person name="Morin E."/>
            <person name="Murat C."/>
            <person name="Riley R."/>
            <person name="Ohm R."/>
            <person name="Sun H."/>
            <person name="Tunlid A."/>
            <person name="Henrissat B."/>
            <person name="Grigoriev I.V."/>
            <person name="Hibbett D.S."/>
            <person name="Martin F."/>
        </authorList>
    </citation>
    <scope>NUCLEOTIDE SEQUENCE [LARGE SCALE GENOMIC DNA]</scope>
    <source>
        <strain evidence="4">F 1598</strain>
    </source>
</reference>
<reference evidence="3 4" key="1">
    <citation type="submission" date="2014-04" db="EMBL/GenBank/DDBJ databases">
        <authorList>
            <consortium name="DOE Joint Genome Institute"/>
            <person name="Kuo A."/>
            <person name="Tarkka M."/>
            <person name="Buscot F."/>
            <person name="Kohler A."/>
            <person name="Nagy L.G."/>
            <person name="Floudas D."/>
            <person name="Copeland A."/>
            <person name="Barry K.W."/>
            <person name="Cichocki N."/>
            <person name="Veneault-Fourrey C."/>
            <person name="LaButti K."/>
            <person name="Lindquist E.A."/>
            <person name="Lipzen A."/>
            <person name="Lundell T."/>
            <person name="Morin E."/>
            <person name="Murat C."/>
            <person name="Sun H."/>
            <person name="Tunlid A."/>
            <person name="Henrissat B."/>
            <person name="Grigoriev I.V."/>
            <person name="Hibbett D.S."/>
            <person name="Martin F."/>
            <person name="Nordberg H.P."/>
            <person name="Cantor M.N."/>
            <person name="Hua S.X."/>
        </authorList>
    </citation>
    <scope>NUCLEOTIDE SEQUENCE [LARGE SCALE GENOMIC DNA]</scope>
    <source>
        <strain evidence="3 4">F 1598</strain>
    </source>
</reference>